<evidence type="ECO:0000313" key="1">
    <source>
        <dbReference type="Proteomes" id="UP000887565"/>
    </source>
</evidence>
<keyword evidence="1" id="KW-1185">Reference proteome</keyword>
<dbReference type="AlphaFoldDB" id="A0A915K4U3"/>
<evidence type="ECO:0000313" key="2">
    <source>
        <dbReference type="WBParaSite" id="nRc.2.0.1.t33780-RA"/>
    </source>
</evidence>
<organism evidence="1 2">
    <name type="scientific">Romanomermis culicivorax</name>
    <name type="common">Nematode worm</name>
    <dbReference type="NCBI Taxonomy" id="13658"/>
    <lineage>
        <taxon>Eukaryota</taxon>
        <taxon>Metazoa</taxon>
        <taxon>Ecdysozoa</taxon>
        <taxon>Nematoda</taxon>
        <taxon>Enoplea</taxon>
        <taxon>Dorylaimia</taxon>
        <taxon>Mermithida</taxon>
        <taxon>Mermithoidea</taxon>
        <taxon>Mermithidae</taxon>
        <taxon>Romanomermis</taxon>
    </lineage>
</organism>
<reference evidence="2" key="1">
    <citation type="submission" date="2022-11" db="UniProtKB">
        <authorList>
            <consortium name="WormBaseParasite"/>
        </authorList>
    </citation>
    <scope>IDENTIFICATION</scope>
</reference>
<name>A0A915K4U3_ROMCU</name>
<accession>A0A915K4U3</accession>
<sequence>MQIFPHDFLPPEYIHITTQNLYDNANVDGEGDEKGTFGIIDPTLSKSMLHTIMLDEILGLNQIIFYDYKVPNM</sequence>
<protein>
    <submittedName>
        <fullName evidence="2">Uncharacterized protein</fullName>
    </submittedName>
</protein>
<dbReference type="Proteomes" id="UP000887565">
    <property type="component" value="Unplaced"/>
</dbReference>
<dbReference type="WBParaSite" id="nRc.2.0.1.t33780-RA">
    <property type="protein sequence ID" value="nRc.2.0.1.t33780-RA"/>
    <property type="gene ID" value="nRc.2.0.1.g33780"/>
</dbReference>
<proteinExistence type="predicted"/>